<accession>A0AAU7T5V2</accession>
<sequence>MQVKLVADATVSPATRTATWINREGRRIFEVRRTATELGHPA</sequence>
<organism evidence="1">
    <name type="scientific">Kribbella sp. HUAS MG21</name>
    <dbReference type="NCBI Taxonomy" id="3160966"/>
    <lineage>
        <taxon>Bacteria</taxon>
        <taxon>Bacillati</taxon>
        <taxon>Actinomycetota</taxon>
        <taxon>Actinomycetes</taxon>
        <taxon>Propionibacteriales</taxon>
        <taxon>Kribbellaceae</taxon>
        <taxon>Kribbella</taxon>
    </lineage>
</organism>
<gene>
    <name evidence="1" type="ORF">ABN611_27000</name>
</gene>
<dbReference type="AlphaFoldDB" id="A0AAU7T5V2"/>
<dbReference type="RefSeq" id="WP_350275047.1">
    <property type="nucleotide sequence ID" value="NZ_CP158165.1"/>
</dbReference>
<evidence type="ECO:0000313" key="1">
    <source>
        <dbReference type="EMBL" id="XBV22201.1"/>
    </source>
</evidence>
<reference evidence="1" key="1">
    <citation type="submission" date="2024-06" db="EMBL/GenBank/DDBJ databases">
        <title>Kribbella sp. strain HUAS MG21 genome sequences.</title>
        <authorList>
            <person name="Mo P."/>
        </authorList>
    </citation>
    <scope>NUCLEOTIDE SEQUENCE</scope>
    <source>
        <strain evidence="1">HUAS MG21</strain>
    </source>
</reference>
<dbReference type="EMBL" id="CP158165">
    <property type="protein sequence ID" value="XBV22201.1"/>
    <property type="molecule type" value="Genomic_DNA"/>
</dbReference>
<protein>
    <submittedName>
        <fullName evidence="1">Uncharacterized protein</fullName>
    </submittedName>
</protein>
<name>A0AAU7T5V2_9ACTN</name>
<proteinExistence type="predicted"/>